<dbReference type="InterPro" id="IPR027806">
    <property type="entry name" value="HARBI1_dom"/>
</dbReference>
<evidence type="ECO:0000256" key="2">
    <source>
        <dbReference type="ARBA" id="ARBA00022723"/>
    </source>
</evidence>
<feature type="domain" description="Myb/SANT-like" evidence="4">
    <location>
        <begin position="212"/>
        <end position="308"/>
    </location>
</feature>
<accession>A0ABQ5AP09</accession>
<dbReference type="InterPro" id="IPR024752">
    <property type="entry name" value="Myb/SANT-like_dom"/>
</dbReference>
<reference evidence="7" key="1">
    <citation type="journal article" date="2022" name="Int. J. Mol. Sci.">
        <title>Draft Genome of Tanacetum Coccineum: Genomic Comparison of Closely Related Tanacetum-Family Plants.</title>
        <authorList>
            <person name="Yamashiro T."/>
            <person name="Shiraishi A."/>
            <person name="Nakayama K."/>
            <person name="Satake H."/>
        </authorList>
    </citation>
    <scope>NUCLEOTIDE SEQUENCE</scope>
</reference>
<feature type="compositionally biased region" description="Polar residues" evidence="3">
    <location>
        <begin position="345"/>
        <end position="356"/>
    </location>
</feature>
<keyword evidence="2" id="KW-0479">Metal-binding</keyword>
<feature type="region of interest" description="Disordered" evidence="3">
    <location>
        <begin position="172"/>
        <end position="201"/>
    </location>
</feature>
<evidence type="ECO:0000313" key="8">
    <source>
        <dbReference type="Proteomes" id="UP001151760"/>
    </source>
</evidence>
<gene>
    <name evidence="7" type="ORF">Tco_0838867</name>
</gene>
<organism evidence="7 8">
    <name type="scientific">Tanacetum coccineum</name>
    <dbReference type="NCBI Taxonomy" id="301880"/>
    <lineage>
        <taxon>Eukaryota</taxon>
        <taxon>Viridiplantae</taxon>
        <taxon>Streptophyta</taxon>
        <taxon>Embryophyta</taxon>
        <taxon>Tracheophyta</taxon>
        <taxon>Spermatophyta</taxon>
        <taxon>Magnoliopsida</taxon>
        <taxon>eudicotyledons</taxon>
        <taxon>Gunneridae</taxon>
        <taxon>Pentapetalae</taxon>
        <taxon>asterids</taxon>
        <taxon>campanulids</taxon>
        <taxon>Asterales</taxon>
        <taxon>Asteraceae</taxon>
        <taxon>Asteroideae</taxon>
        <taxon>Anthemideae</taxon>
        <taxon>Anthemidinae</taxon>
        <taxon>Tanacetum</taxon>
    </lineage>
</organism>
<comment type="cofactor">
    <cofactor evidence="1">
        <name>a divalent metal cation</name>
        <dbReference type="ChEBI" id="CHEBI:60240"/>
    </cofactor>
</comment>
<reference evidence="7" key="2">
    <citation type="submission" date="2022-01" db="EMBL/GenBank/DDBJ databases">
        <authorList>
            <person name="Yamashiro T."/>
            <person name="Shiraishi A."/>
            <person name="Satake H."/>
            <person name="Nakayama K."/>
        </authorList>
    </citation>
    <scope>NUCLEOTIDE SEQUENCE</scope>
</reference>
<dbReference type="Proteomes" id="UP001151760">
    <property type="component" value="Unassembled WGS sequence"/>
</dbReference>
<feature type="region of interest" description="Disordered" evidence="3">
    <location>
        <begin position="345"/>
        <end position="373"/>
    </location>
</feature>
<evidence type="ECO:0000313" key="7">
    <source>
        <dbReference type="EMBL" id="GJT04405.1"/>
    </source>
</evidence>
<evidence type="ECO:0000259" key="6">
    <source>
        <dbReference type="Pfam" id="PF26138"/>
    </source>
</evidence>
<feature type="domain" description="DDE Tnp4" evidence="5">
    <location>
        <begin position="100"/>
        <end position="156"/>
    </location>
</feature>
<evidence type="ECO:0000256" key="3">
    <source>
        <dbReference type="SAM" id="MobiDB-lite"/>
    </source>
</evidence>
<dbReference type="EMBL" id="BQNB010012506">
    <property type="protein sequence ID" value="GJT04405.1"/>
    <property type="molecule type" value="Genomic_DNA"/>
</dbReference>
<dbReference type="InterPro" id="IPR058353">
    <property type="entry name" value="DUF8040"/>
</dbReference>
<evidence type="ECO:0000259" key="4">
    <source>
        <dbReference type="Pfam" id="PF12776"/>
    </source>
</evidence>
<name>A0ABQ5AP09_9ASTR</name>
<evidence type="ECO:0000256" key="1">
    <source>
        <dbReference type="ARBA" id="ARBA00001968"/>
    </source>
</evidence>
<proteinExistence type="predicted"/>
<feature type="compositionally biased region" description="Polar residues" evidence="3">
    <location>
        <begin position="177"/>
        <end position="201"/>
    </location>
</feature>
<evidence type="ECO:0000259" key="5">
    <source>
        <dbReference type="Pfam" id="PF13359"/>
    </source>
</evidence>
<dbReference type="PANTHER" id="PTHR46929:SF4">
    <property type="entry name" value="MYB_SANT-LIKE DOMAIN-CONTAINING PROTEIN"/>
    <property type="match status" value="1"/>
</dbReference>
<sequence>MLRDLSTNTNCRKYIHMSVDAFKILCQKLENECGLRPTQHMSIEEQVARFLHIVGNDFRTRFVSWLYRRSVSATSRHFHKVLNAIISLEDRYIKQPTGAIDGTHVRVRMPNRDAPRYHGRKRYPIINVLVSCTFDLKFTYVLSGWEGTASDSRIIKDALTRDDKLLIPDATMEKNENNGATKNATDGATKNATDGATKNATDGATVKKESFSWNEQMDVAFIHALLKEQHVENRPNGSFSPHAYNNIVKVLSDKFNITFEKEKLKNRIKTLKKYFNQFHDVFKGVSLSGYAWNPSTRLIEAEDDVWEALKKRKKRLNNDQEAETVEEIDHLTENNVINLDNINTSDDIVTSPTPQSVGKLPTKSKSKKRKVDEVDPYQDKIANSLDNIVHALDRNSKVIENSRPHVYTEGEIYEELKCLGLEGGDLQLAYAFFLESLVKTRGLFGCPIQDRLSYLKVTVRLGDSEDFDTRG</sequence>
<dbReference type="Pfam" id="PF13359">
    <property type="entry name" value="DDE_Tnp_4"/>
    <property type="match status" value="1"/>
</dbReference>
<protein>
    <submittedName>
        <fullName evidence="7">Nuclease HARBI1</fullName>
    </submittedName>
</protein>
<dbReference type="PANTHER" id="PTHR46929">
    <property type="entry name" value="EXPRESSED PROTEIN"/>
    <property type="match status" value="1"/>
</dbReference>
<keyword evidence="8" id="KW-1185">Reference proteome</keyword>
<comment type="caution">
    <text evidence="7">The sequence shown here is derived from an EMBL/GenBank/DDBJ whole genome shotgun (WGS) entry which is preliminary data.</text>
</comment>
<dbReference type="Pfam" id="PF12776">
    <property type="entry name" value="Myb_DNA-bind_3"/>
    <property type="match status" value="1"/>
</dbReference>
<feature type="domain" description="DUF8040" evidence="6">
    <location>
        <begin position="8"/>
        <end position="86"/>
    </location>
</feature>
<dbReference type="Pfam" id="PF26138">
    <property type="entry name" value="DUF8040"/>
    <property type="match status" value="1"/>
</dbReference>